<evidence type="ECO:0000256" key="1">
    <source>
        <dbReference type="SAM" id="MobiDB-lite"/>
    </source>
</evidence>
<name>T1II26_STRMM</name>
<feature type="compositionally biased region" description="Basic residues" evidence="1">
    <location>
        <begin position="117"/>
        <end position="131"/>
    </location>
</feature>
<dbReference type="Proteomes" id="UP000014500">
    <property type="component" value="Unassembled WGS sequence"/>
</dbReference>
<feature type="region of interest" description="Disordered" evidence="1">
    <location>
        <begin position="506"/>
        <end position="527"/>
    </location>
</feature>
<feature type="compositionally biased region" description="Polar residues" evidence="1">
    <location>
        <begin position="77"/>
        <end position="92"/>
    </location>
</feature>
<protein>
    <submittedName>
        <fullName evidence="2">Uncharacterized protein</fullName>
    </submittedName>
</protein>
<feature type="compositionally biased region" description="Polar residues" evidence="1">
    <location>
        <begin position="695"/>
        <end position="721"/>
    </location>
</feature>
<sequence length="1410" mass="158075">MNTQLLHMRKLKEIRLFGCLMLPRVCKSCSVVLVRLDQRHARPKERTSFSSSNFCDVPTEDCSSMSSSHQTVIKSLNNVGESTSGLKAQPSSEKIKPEEMKRKSKQGKVKQSLNNKHLQKVVKIPLRKKQPLPKDNAGTPKEETPKKATLTETPTKIIVNLKTAIVKKDATIESKTSTKAHTKKKRAIVVVDDKMRRESDINATNVEDSQKNALNAQGSVNNSVKQVGASELTAIDVASDFSCESTVQKRKNSSLGPKSTKKIKTSESESSPQKAQDFDSRCDPHIGATSDVSLWSEMEKTSHKPNPVKSSCFIESLDSQADLELDYDYADIEDEVQEMDERSGLRSVVEDKNDADIEEVQEIDEGSSGLRSVVEDKNDADIEEVQEIDEGSSGLRSVVEDKNDADIEEVQEIDEGSSGLRSTVEDMNDVLDANLLKVDMRGNGERLFQTDVINSDKSEAEGEDACQSVEINEKTDEDNSDASFAFEKCEKRHHRRQRRIRDRWSRCNDESDNESDSSSSSENYPNTKVTSAKPFVFTIPLPSQWTTTKELTSQIVSKPGNTNTECTVDDDGISLFAPDVDLLSDIDSLLAGMTWKRSCESKKISNAVPSLFAEVSLPSTLVDKITFSKPATTSSQQTTEAILNTISSKTATTSSQPTSQLATTNSIPNVRSKACRKSKKPANSVASPALKTPKSKSGNSSTSTEKLSQTTLRSGQPSFTSKPAPRASQPSSGTTESQLIPEFGPSRADKAMVRPILNYNLRSLTKAAQISTSANNPDLAIASNLFSVDDQPSTSAGKINLNFPFKSDSERELNNKFITAVNGKNFSNMKRFYKQVSITSVTLRWKMVHDLVTMALELGSIHQAFLFLPDIKQLKIKTSSLMKALFDKCTMLPPKDLHTLNEFIDYIISLRFAVDDLVSLSNILDGLLEKKATMSLWKLVNYTTHCDYNASLKLSKWVISQLEHREDELQTVMAVFFKYKGDLNRVSPQSIKKLWKSVRKGHALQDFQLRKHLEERNYGFVAKPLIISGARRNLWEEFLRSEKPNADYTNKLIFDFMGNFSDLGPSFKSFKHFVKDRIASDDYFKRLVAEIGFFIILECHARKEFTSGHAVLFATFSDGKTHFELLDDHSVMTVRKMALKCIEICLQVDDVKSAIVILKASESSIPVKGHVDATQRLLKSLFYKINASNCNDQIYVLNCCMLSSKKAKEYLKYHQECGPDLTEMCIKLLIQFIEAGYFEKARVVFKMGREYPLLLNSDCFRGYLVVMKRNIGSVSRQEFNLVFTQCQGEGLYAIVENDKLPGSIKIRNYYTIEEIEVIIDFYFQQLVKFQGRKGLLLPIPITIEERTCKTELNVLHCSHEVLCTVDRVIGALNSLGLGRTLTVDYRNDRIVTININSVDDFIKERQAREV</sequence>
<proteinExistence type="predicted"/>
<keyword evidence="3" id="KW-1185">Reference proteome</keyword>
<feature type="region of interest" description="Disordered" evidence="1">
    <location>
        <begin position="77"/>
        <end position="148"/>
    </location>
</feature>
<dbReference type="HOGENOM" id="CLU_253739_0_0_1"/>
<evidence type="ECO:0000313" key="3">
    <source>
        <dbReference type="Proteomes" id="UP000014500"/>
    </source>
</evidence>
<feature type="compositionally biased region" description="Polar residues" evidence="1">
    <location>
        <begin position="728"/>
        <end position="738"/>
    </location>
</feature>
<feature type="compositionally biased region" description="Polar residues" evidence="1">
    <location>
        <begin position="648"/>
        <end position="669"/>
    </location>
</feature>
<reference evidence="2" key="2">
    <citation type="submission" date="2015-02" db="UniProtKB">
        <authorList>
            <consortium name="EnsemblMetazoa"/>
        </authorList>
    </citation>
    <scope>IDENTIFICATION</scope>
</reference>
<dbReference type="STRING" id="126957.T1II26"/>
<evidence type="ECO:0000313" key="2">
    <source>
        <dbReference type="EnsemblMetazoa" id="SMAR000511-PA"/>
    </source>
</evidence>
<reference evidence="3" key="1">
    <citation type="submission" date="2011-05" db="EMBL/GenBank/DDBJ databases">
        <authorList>
            <person name="Richards S.R."/>
            <person name="Qu J."/>
            <person name="Jiang H."/>
            <person name="Jhangiani S.N."/>
            <person name="Agravi P."/>
            <person name="Goodspeed R."/>
            <person name="Gross S."/>
            <person name="Mandapat C."/>
            <person name="Jackson L."/>
            <person name="Mathew T."/>
            <person name="Pu L."/>
            <person name="Thornton R."/>
            <person name="Saada N."/>
            <person name="Wilczek-Boney K.B."/>
            <person name="Lee S."/>
            <person name="Kovar C."/>
            <person name="Wu Y."/>
            <person name="Scherer S.E."/>
            <person name="Worley K.C."/>
            <person name="Muzny D.M."/>
            <person name="Gibbs R."/>
        </authorList>
    </citation>
    <scope>NUCLEOTIDE SEQUENCE</scope>
    <source>
        <strain evidence="3">Brora</strain>
    </source>
</reference>
<feature type="region of interest" description="Disordered" evidence="1">
    <location>
        <begin position="246"/>
        <end position="285"/>
    </location>
</feature>
<accession>T1II26</accession>
<dbReference type="EnsemblMetazoa" id="SMAR000511-RA">
    <property type="protein sequence ID" value="SMAR000511-PA"/>
    <property type="gene ID" value="SMAR000511"/>
</dbReference>
<organism evidence="2 3">
    <name type="scientific">Strigamia maritima</name>
    <name type="common">European centipede</name>
    <name type="synonym">Geophilus maritimus</name>
    <dbReference type="NCBI Taxonomy" id="126957"/>
    <lineage>
        <taxon>Eukaryota</taxon>
        <taxon>Metazoa</taxon>
        <taxon>Ecdysozoa</taxon>
        <taxon>Arthropoda</taxon>
        <taxon>Myriapoda</taxon>
        <taxon>Chilopoda</taxon>
        <taxon>Pleurostigmophora</taxon>
        <taxon>Geophilomorpha</taxon>
        <taxon>Linotaeniidae</taxon>
        <taxon>Strigamia</taxon>
    </lineage>
</organism>
<feature type="region of interest" description="Disordered" evidence="1">
    <location>
        <begin position="648"/>
        <end position="747"/>
    </location>
</feature>
<dbReference type="EMBL" id="JH430081">
    <property type="status" value="NOT_ANNOTATED_CDS"/>
    <property type="molecule type" value="Genomic_DNA"/>
</dbReference>